<keyword evidence="1" id="KW-0614">Plasmid</keyword>
<dbReference type="AlphaFoldDB" id="A0A1B2EX04"/>
<sequence length="203" mass="23384">MRRPTHREIAAQDRHMLDRQAQFRLAADAVTAALAGVPEVEAVALIGSVARPLWREVPRFQPFRYWDIPIWHECKDVDLAVWLDRLDRLQTLNRARSLALHQLFKEKQIGVAHHQVEIFILQGEVNAYCGRLCSFSQCPKGKRECLVPGCGRDPFLQQHAGFRFWPDALAPDRIMPLYDRRRGILRRAAETPVEGREDQITTA</sequence>
<geneLocation type="plasmid" evidence="2">
    <name>unnamed4</name>
</geneLocation>
<dbReference type="KEGG" id="moc:BB934_44175"/>
<evidence type="ECO:0000313" key="2">
    <source>
        <dbReference type="EMBL" id="ANY85191.1"/>
    </source>
</evidence>
<evidence type="ECO:0008006" key="3">
    <source>
        <dbReference type="Google" id="ProtNLM"/>
    </source>
</evidence>
<gene>
    <name evidence="1" type="ORF">BB934_40525</name>
    <name evidence="2" type="ORF">BB934_44175</name>
</gene>
<organism evidence="1">
    <name type="scientific">Microvirga ossetica</name>
    <dbReference type="NCBI Taxonomy" id="1882682"/>
    <lineage>
        <taxon>Bacteria</taxon>
        <taxon>Pseudomonadati</taxon>
        <taxon>Pseudomonadota</taxon>
        <taxon>Alphaproteobacteria</taxon>
        <taxon>Hyphomicrobiales</taxon>
        <taxon>Methylobacteriaceae</taxon>
        <taxon>Microvirga</taxon>
    </lineage>
</organism>
<accession>A0A1B2EX04</accession>
<proteinExistence type="predicted"/>
<protein>
    <recommendedName>
        <fullName evidence="3">Nucleotidyltransferase</fullName>
    </recommendedName>
</protein>
<dbReference type="KEGG" id="moc:BB934_40525"/>
<dbReference type="EMBL" id="CP016620">
    <property type="protein sequence ID" value="ANY85191.1"/>
    <property type="molecule type" value="Genomic_DNA"/>
</dbReference>
<dbReference type="OrthoDB" id="7355590at2"/>
<reference evidence="1" key="1">
    <citation type="submission" date="2016-07" db="EMBL/GenBank/DDBJ databases">
        <title>Microvirga ossetica sp. nov. a new species of rhizobia isolated from root nodules of the legume species Vicia alpestris Steven originated from North Ossetia region in the Caucasus.</title>
        <authorList>
            <person name="Safronova V.I."/>
            <person name="Kuznetsova I.G."/>
            <person name="Sazanova A.L."/>
            <person name="Belimov A."/>
            <person name="Andronov E."/>
            <person name="Osledkin Y.S."/>
            <person name="Onishchuk O.P."/>
            <person name="Kurchak O.N."/>
            <person name="Shaposhnikov A.I."/>
            <person name="Willems A."/>
            <person name="Tikhonovich I.A."/>
        </authorList>
    </citation>
    <scope>NUCLEOTIDE SEQUENCE [LARGE SCALE GENOMIC DNA]</scope>
    <source>
        <strain evidence="1">V5/3M</strain>
        <plasmid evidence="1">unnamed2</plasmid>
        <plasmid evidence="2">unnamed4</plasmid>
    </source>
</reference>
<geneLocation type="plasmid" evidence="1">
    <name>unnamed2</name>
</geneLocation>
<dbReference type="RefSeq" id="WP_099515369.1">
    <property type="nucleotide sequence ID" value="NZ_CP016619.1"/>
</dbReference>
<dbReference type="EMBL" id="CP016619">
    <property type="protein sequence ID" value="ANY84481.1"/>
    <property type="molecule type" value="Genomic_DNA"/>
</dbReference>
<evidence type="ECO:0000313" key="1">
    <source>
        <dbReference type="EMBL" id="ANY84481.1"/>
    </source>
</evidence>
<name>A0A1B2EX04_9HYPH</name>